<comment type="caution">
    <text evidence="1">The sequence shown here is derived from an EMBL/GenBank/DDBJ whole genome shotgun (WGS) entry which is preliminary data.</text>
</comment>
<keyword evidence="1" id="KW-0378">Hydrolase</keyword>
<protein>
    <submittedName>
        <fullName evidence="1">Carboxypeptidase regulatory-like domain-containing protein</fullName>
    </submittedName>
</protein>
<evidence type="ECO:0000313" key="1">
    <source>
        <dbReference type="EMBL" id="HIS65768.1"/>
    </source>
</evidence>
<organism evidence="1 2">
    <name type="scientific">Candidatus Avoscillospira avistercoris</name>
    <dbReference type="NCBI Taxonomy" id="2840707"/>
    <lineage>
        <taxon>Bacteria</taxon>
        <taxon>Bacillati</taxon>
        <taxon>Bacillota</taxon>
        <taxon>Clostridia</taxon>
        <taxon>Eubacteriales</taxon>
        <taxon>Oscillospiraceae</taxon>
        <taxon>Oscillospiraceae incertae sedis</taxon>
        <taxon>Candidatus Avoscillospira</taxon>
    </lineage>
</organism>
<dbReference type="AlphaFoldDB" id="A0A9D1JUH4"/>
<reference evidence="1" key="2">
    <citation type="journal article" date="2021" name="PeerJ">
        <title>Extensive microbial diversity within the chicken gut microbiome revealed by metagenomics and culture.</title>
        <authorList>
            <person name="Gilroy R."/>
            <person name="Ravi A."/>
            <person name="Getino M."/>
            <person name="Pursley I."/>
            <person name="Horton D.L."/>
            <person name="Alikhan N.F."/>
            <person name="Baker D."/>
            <person name="Gharbi K."/>
            <person name="Hall N."/>
            <person name="Watson M."/>
            <person name="Adriaenssens E.M."/>
            <person name="Foster-Nyarko E."/>
            <person name="Jarju S."/>
            <person name="Secka A."/>
            <person name="Antonio M."/>
            <person name="Oren A."/>
            <person name="Chaudhuri R.R."/>
            <person name="La Ragione R."/>
            <person name="Hildebrand F."/>
            <person name="Pallen M.J."/>
        </authorList>
    </citation>
    <scope>NUCLEOTIDE SEQUENCE</scope>
    <source>
        <strain evidence="1">ChiBcec16-1751</strain>
    </source>
</reference>
<dbReference type="SUPFAM" id="SSF49464">
    <property type="entry name" value="Carboxypeptidase regulatory domain-like"/>
    <property type="match status" value="1"/>
</dbReference>
<gene>
    <name evidence="1" type="ORF">IAA83_10455</name>
</gene>
<reference evidence="1" key="1">
    <citation type="submission" date="2020-10" db="EMBL/GenBank/DDBJ databases">
        <authorList>
            <person name="Gilroy R."/>
        </authorList>
    </citation>
    <scope>NUCLEOTIDE SEQUENCE</scope>
    <source>
        <strain evidence="1">ChiBcec16-1751</strain>
    </source>
</reference>
<evidence type="ECO:0000313" key="2">
    <source>
        <dbReference type="Proteomes" id="UP000886741"/>
    </source>
</evidence>
<accession>A0A9D1JUH4</accession>
<dbReference type="GO" id="GO:0004180">
    <property type="term" value="F:carboxypeptidase activity"/>
    <property type="evidence" value="ECO:0007669"/>
    <property type="project" value="UniProtKB-KW"/>
</dbReference>
<dbReference type="EMBL" id="DVJJ01000162">
    <property type="protein sequence ID" value="HIS65768.1"/>
    <property type="molecule type" value="Genomic_DNA"/>
</dbReference>
<sequence length="98" mass="10570">MGSELHFYIHMKPGERVETDLTLPPDSGAILTGVVRRADGRPVSDAVVLALDGETGEPRCHCVTNWDGRYVLGPLSPALYELCVHDGSAPVRTVDLSL</sequence>
<keyword evidence="1" id="KW-0645">Protease</keyword>
<name>A0A9D1JUH4_9FIRM</name>
<dbReference type="InterPro" id="IPR008969">
    <property type="entry name" value="CarboxyPept-like_regulatory"/>
</dbReference>
<keyword evidence="1" id="KW-0121">Carboxypeptidase</keyword>
<proteinExistence type="predicted"/>
<dbReference type="Proteomes" id="UP000886741">
    <property type="component" value="Unassembled WGS sequence"/>
</dbReference>